<name>J9GRT1_9ZZZZ</name>
<dbReference type="EMBL" id="AMCI01002380">
    <property type="protein sequence ID" value="EJX02875.1"/>
    <property type="molecule type" value="Genomic_DNA"/>
</dbReference>
<sequence length="56" mass="6669">MWIGFHIKFRAQYFYLKSSSLNMKRLLGIRLDFKISFSIKFHIPCITDKFGGILQL</sequence>
<organism evidence="1">
    <name type="scientific">gut metagenome</name>
    <dbReference type="NCBI Taxonomy" id="749906"/>
    <lineage>
        <taxon>unclassified sequences</taxon>
        <taxon>metagenomes</taxon>
        <taxon>organismal metagenomes</taxon>
    </lineage>
</organism>
<evidence type="ECO:0000313" key="1">
    <source>
        <dbReference type="EMBL" id="EJX02875.1"/>
    </source>
</evidence>
<proteinExistence type="predicted"/>
<protein>
    <submittedName>
        <fullName evidence="1">Uncharacterized protein</fullName>
    </submittedName>
</protein>
<accession>J9GRT1</accession>
<dbReference type="AlphaFoldDB" id="J9GRT1"/>
<reference evidence="1" key="1">
    <citation type="journal article" date="2012" name="PLoS ONE">
        <title>Gene sets for utilization of primary and secondary nutrition supplies in the distal gut of endangered iberian lynx.</title>
        <authorList>
            <person name="Alcaide M."/>
            <person name="Messina E."/>
            <person name="Richter M."/>
            <person name="Bargiela R."/>
            <person name="Peplies J."/>
            <person name="Huws S.A."/>
            <person name="Newbold C.J."/>
            <person name="Golyshin P.N."/>
            <person name="Simon M.A."/>
            <person name="Lopez G."/>
            <person name="Yakimov M.M."/>
            <person name="Ferrer M."/>
        </authorList>
    </citation>
    <scope>NUCLEOTIDE SEQUENCE</scope>
</reference>
<gene>
    <name evidence="1" type="ORF">EVA_09022</name>
</gene>
<comment type="caution">
    <text evidence="1">The sequence shown here is derived from an EMBL/GenBank/DDBJ whole genome shotgun (WGS) entry which is preliminary data.</text>
</comment>